<evidence type="ECO:0000313" key="3">
    <source>
        <dbReference type="Proteomes" id="UP000277424"/>
    </source>
</evidence>
<sequence>MSVIGHHYPTVSLARPNIRPYLGPVLRLTGFALGMTAVLLALMAIRVLSVADTMPAVAKAIFG</sequence>
<keyword evidence="1" id="KW-0812">Transmembrane</keyword>
<dbReference type="Proteomes" id="UP000277424">
    <property type="component" value="Unassembled WGS sequence"/>
</dbReference>
<protein>
    <submittedName>
        <fullName evidence="2">Uncharacterized protein</fullName>
    </submittedName>
</protein>
<gene>
    <name evidence="2" type="ORF">BCL74_1761</name>
</gene>
<dbReference type="EMBL" id="RBIG01000002">
    <property type="protein sequence ID" value="RKQ69828.1"/>
    <property type="molecule type" value="Genomic_DNA"/>
</dbReference>
<name>A0A420WFQ7_9PROT</name>
<keyword evidence="1" id="KW-1133">Transmembrane helix</keyword>
<accession>A0A420WFQ7</accession>
<comment type="caution">
    <text evidence="2">The sequence shown here is derived from an EMBL/GenBank/DDBJ whole genome shotgun (WGS) entry which is preliminary data.</text>
</comment>
<evidence type="ECO:0000313" key="2">
    <source>
        <dbReference type="EMBL" id="RKQ69828.1"/>
    </source>
</evidence>
<dbReference type="RefSeq" id="WP_121219244.1">
    <property type="nucleotide sequence ID" value="NZ_RBIG01000002.1"/>
</dbReference>
<organism evidence="2 3">
    <name type="scientific">Oceanibaculum indicum</name>
    <dbReference type="NCBI Taxonomy" id="526216"/>
    <lineage>
        <taxon>Bacteria</taxon>
        <taxon>Pseudomonadati</taxon>
        <taxon>Pseudomonadota</taxon>
        <taxon>Alphaproteobacteria</taxon>
        <taxon>Rhodospirillales</taxon>
        <taxon>Oceanibaculaceae</taxon>
        <taxon>Oceanibaculum</taxon>
    </lineage>
</organism>
<keyword evidence="1" id="KW-0472">Membrane</keyword>
<feature type="transmembrane region" description="Helical" evidence="1">
    <location>
        <begin position="25"/>
        <end position="45"/>
    </location>
</feature>
<dbReference type="AlphaFoldDB" id="A0A420WFQ7"/>
<evidence type="ECO:0000256" key="1">
    <source>
        <dbReference type="SAM" id="Phobius"/>
    </source>
</evidence>
<reference evidence="2 3" key="1">
    <citation type="submission" date="2018-10" db="EMBL/GenBank/DDBJ databases">
        <title>Comparative analysis of microorganisms from saline springs in Andes Mountain Range, Colombia.</title>
        <authorList>
            <person name="Rubin E."/>
        </authorList>
    </citation>
    <scope>NUCLEOTIDE SEQUENCE [LARGE SCALE GENOMIC DNA]</scope>
    <source>
        <strain evidence="2 3">USBA 36</strain>
    </source>
</reference>
<proteinExistence type="predicted"/>